<accession>A0A0V0G6G8</accession>
<feature type="compositionally biased region" description="Polar residues" evidence="1">
    <location>
        <begin position="36"/>
        <end position="55"/>
    </location>
</feature>
<dbReference type="EMBL" id="GECL01003271">
    <property type="protein sequence ID" value="JAP02853.1"/>
    <property type="molecule type" value="Transcribed_RNA"/>
</dbReference>
<proteinExistence type="predicted"/>
<organism evidence="2">
    <name type="scientific">Triatoma dimidiata</name>
    <name type="common">Kissing bug</name>
    <name type="synonym">Meccus dimidiatus</name>
    <dbReference type="NCBI Taxonomy" id="72491"/>
    <lineage>
        <taxon>Eukaryota</taxon>
        <taxon>Metazoa</taxon>
        <taxon>Ecdysozoa</taxon>
        <taxon>Arthropoda</taxon>
        <taxon>Hexapoda</taxon>
        <taxon>Insecta</taxon>
        <taxon>Pterygota</taxon>
        <taxon>Neoptera</taxon>
        <taxon>Paraneoptera</taxon>
        <taxon>Hemiptera</taxon>
        <taxon>Heteroptera</taxon>
        <taxon>Panheteroptera</taxon>
        <taxon>Cimicomorpha</taxon>
        <taxon>Reduviidae</taxon>
        <taxon>Triatominae</taxon>
        <taxon>Triatoma</taxon>
    </lineage>
</organism>
<sequence length="617" mass="72372">ETESEEWDLIQNKDVQISGNTSDAESVEIINEEEALQTTSPEEPISSDNNDVICNNDSSEEFVHEEGYHNEENPRETDKTQLAEINSTSDVECLQRDMFFGYFTQAERFAFALSGCKDAVYICLAVFVVGLAVLIIPEDDKFKTTVPAPVLNKHEIDVASLINELRMYRDSNENLKLQVKHLTEVVNGLQKFAQESPADKVIGTSDQFQSEKVVHHPSDINAILYNNDAFNGLIELINFYKEFSHLSNNTKVNNENVTSDTTNEKFNYSTIFNEIFANMYNESIQNTLDLFYKIPVHLKELTTVVLQHKHVQPFISKWGYKLNKFTQSLQNDIRKMKIKFAKHVLRSVNGIMNSFYKKLCNFEINKVITFQECDTLNFTKHWKKNKKMVGENGKKTDGRQSSDKFWKKEERKFYNNKEKKNFKMYGNKENIDRIDINEKIQPRTISESDEEILANDNYKQFNTMTPEENFRAKIMERTQKNNEEINGIIKNLYNQEFQKKRVFPYDKIESIKKINEKILKNFENSNENKNGNFNGIKYSENINRKNHRIVTESCKKGYSLKCNETQKSVKVDDNWFLNMGNQRTKIRSHQTKVNWLFERARARREKGFHDNHKQFYH</sequence>
<dbReference type="AlphaFoldDB" id="A0A0V0G6G8"/>
<feature type="region of interest" description="Disordered" evidence="1">
    <location>
        <begin position="1"/>
        <end position="55"/>
    </location>
</feature>
<evidence type="ECO:0000256" key="1">
    <source>
        <dbReference type="SAM" id="MobiDB-lite"/>
    </source>
</evidence>
<evidence type="ECO:0000313" key="2">
    <source>
        <dbReference type="EMBL" id="JAP02853.1"/>
    </source>
</evidence>
<name>A0A0V0G6G8_TRIDM</name>
<feature type="compositionally biased region" description="Polar residues" evidence="1">
    <location>
        <begin position="13"/>
        <end position="24"/>
    </location>
</feature>
<feature type="non-terminal residue" evidence="2">
    <location>
        <position position="1"/>
    </location>
</feature>
<protein>
    <submittedName>
        <fullName evidence="2">Uncharacterized protein</fullName>
    </submittedName>
</protein>
<reference evidence="2" key="1">
    <citation type="journal article" date="2018" name="J. Proteomics">
        <title>Exploring the molecular complexity of Triatoma dimidiata sialome.</title>
        <authorList>
            <person name="Santiago P.B."/>
            <person name="de Araujo C.N."/>
            <person name="Charneau S."/>
            <person name="Bastos I.M.D."/>
            <person name="Assumpcao T.C.F."/>
            <person name="Queiroz R.M.L."/>
            <person name="Praca Y.R."/>
            <person name="Cordeiro T.M."/>
            <person name="Garcia C.H.S."/>
            <person name="da Silva I.G."/>
            <person name="Raiol T."/>
            <person name="Motta F.N."/>
            <person name="de Araujo Oliveira J.V."/>
            <person name="de Sousa M.V."/>
            <person name="Ribeiro J.M.C."/>
            <person name="de Santana J.M."/>
        </authorList>
    </citation>
    <scope>NUCLEOTIDE SEQUENCE</scope>
    <source>
        <strain evidence="2">Santander</strain>
        <tissue evidence="2">Salivary glands</tissue>
    </source>
</reference>